<dbReference type="Proteomes" id="UP001163947">
    <property type="component" value="Chromosome"/>
</dbReference>
<dbReference type="PANTHER" id="PTHR30137">
    <property type="entry name" value="LUCIFERASE-LIKE MONOOXYGENASE"/>
    <property type="match status" value="1"/>
</dbReference>
<dbReference type="Proteomes" id="UP000325466">
    <property type="component" value="Unassembled WGS sequence"/>
</dbReference>
<dbReference type="GO" id="GO:0005829">
    <property type="term" value="C:cytosol"/>
    <property type="evidence" value="ECO:0007669"/>
    <property type="project" value="TreeGrafter"/>
</dbReference>
<dbReference type="Gene3D" id="3.20.20.30">
    <property type="entry name" value="Luciferase-like domain"/>
    <property type="match status" value="1"/>
</dbReference>
<dbReference type="GeneID" id="83623434"/>
<gene>
    <name evidence="7" type="ORF">OCS65_23430</name>
    <name evidence="6" type="ORF">RAJCM14343_2960</name>
</gene>
<accession>N1M3U4</accession>
<evidence type="ECO:0000256" key="4">
    <source>
        <dbReference type="ARBA" id="ARBA00023033"/>
    </source>
</evidence>
<feature type="domain" description="Luciferase-like" evidence="5">
    <location>
        <begin position="24"/>
        <end position="294"/>
    </location>
</feature>
<evidence type="ECO:0000313" key="8">
    <source>
        <dbReference type="Proteomes" id="UP000325466"/>
    </source>
</evidence>
<proteinExistence type="inferred from homology"/>
<dbReference type="GO" id="GO:0016705">
    <property type="term" value="F:oxidoreductase activity, acting on paired donors, with incorporation or reduction of molecular oxygen"/>
    <property type="evidence" value="ECO:0007669"/>
    <property type="project" value="InterPro"/>
</dbReference>
<dbReference type="SUPFAM" id="SSF51679">
    <property type="entry name" value="Bacterial luciferase-like"/>
    <property type="match status" value="1"/>
</dbReference>
<dbReference type="PANTHER" id="PTHR30137:SF16">
    <property type="entry name" value="BLL0895 PROTEIN"/>
    <property type="match status" value="1"/>
</dbReference>
<protein>
    <submittedName>
        <fullName evidence="7">LLM class flavin-dependent oxidoreductase</fullName>
    </submittedName>
    <submittedName>
        <fullName evidence="6">Monooxygenase</fullName>
    </submittedName>
</protein>
<dbReference type="InterPro" id="IPR011251">
    <property type="entry name" value="Luciferase-like_dom"/>
</dbReference>
<dbReference type="KEGG" id="rav:AAT18_05565"/>
<evidence type="ECO:0000313" key="9">
    <source>
        <dbReference type="Proteomes" id="UP001163947"/>
    </source>
</evidence>
<dbReference type="EMBL" id="BLAH01000086">
    <property type="protein sequence ID" value="GES37705.1"/>
    <property type="molecule type" value="Genomic_DNA"/>
</dbReference>
<dbReference type="Pfam" id="PF00296">
    <property type="entry name" value="Bac_luciferase"/>
    <property type="match status" value="1"/>
</dbReference>
<accession>A0A059MVB6</accession>
<keyword evidence="2" id="KW-0285">Flavoprotein</keyword>
<dbReference type="GO" id="GO:0004497">
    <property type="term" value="F:monooxygenase activity"/>
    <property type="evidence" value="ECO:0007669"/>
    <property type="project" value="UniProtKB-KW"/>
</dbReference>
<dbReference type="RefSeq" id="WP_006936303.1">
    <property type="nucleotide sequence ID" value="NZ_BAAAYP010000042.1"/>
</dbReference>
<dbReference type="EMBL" id="CP106982">
    <property type="protein sequence ID" value="UYF93360.1"/>
    <property type="molecule type" value="Genomic_DNA"/>
</dbReference>
<evidence type="ECO:0000259" key="5">
    <source>
        <dbReference type="Pfam" id="PF00296"/>
    </source>
</evidence>
<evidence type="ECO:0000313" key="6">
    <source>
        <dbReference type="EMBL" id="GES37705.1"/>
    </source>
</evidence>
<evidence type="ECO:0000256" key="1">
    <source>
        <dbReference type="ARBA" id="ARBA00010426"/>
    </source>
</evidence>
<accession>A0A0F6S7N2</accession>
<keyword evidence="8" id="KW-1185">Reference proteome</keyword>
<dbReference type="InterPro" id="IPR036661">
    <property type="entry name" value="Luciferase-like_sf"/>
</dbReference>
<reference evidence="7" key="3">
    <citation type="submission" date="2022-09" db="EMBL/GenBank/DDBJ databases">
        <title>The genome sequence of Rhodococcus aetherivorans N1.</title>
        <authorList>
            <person name="Jiang W."/>
        </authorList>
    </citation>
    <scope>NUCLEOTIDE SEQUENCE</scope>
    <source>
        <strain evidence="7">N1</strain>
    </source>
</reference>
<evidence type="ECO:0000256" key="3">
    <source>
        <dbReference type="ARBA" id="ARBA00023002"/>
    </source>
</evidence>
<dbReference type="InterPro" id="IPR050766">
    <property type="entry name" value="Bact_Lucif_Oxidored"/>
</dbReference>
<reference evidence="6 8" key="1">
    <citation type="journal article" date="2018" name="Biodegradation">
        <title>1,4-Dioxane degradation characteristics of Rhodococcus aetherivorans JCM 14343.</title>
        <authorList>
            <person name="Inoue D."/>
            <person name="Tsunoda T."/>
            <person name="Yamamoto N."/>
            <person name="Ike M."/>
            <person name="Sei K."/>
        </authorList>
    </citation>
    <scope>NUCLEOTIDE SEQUENCE [LARGE SCALE GENOMIC DNA]</scope>
    <source>
        <strain evidence="6 8">JCM 14343</strain>
    </source>
</reference>
<comment type="similarity">
    <text evidence="1">Belongs to the bacterial luciferase oxidoreductase family.</text>
</comment>
<keyword evidence="3" id="KW-0560">Oxidoreductase</keyword>
<evidence type="ECO:0000313" key="7">
    <source>
        <dbReference type="EMBL" id="UYF93360.1"/>
    </source>
</evidence>
<sequence length="407" mass="45443">MESATENTGSNVNYAPAARKAPLRCGVFLPPYHNPRRNPTMAIEQDLRHVEDLDRLGFHQVWFGEHHSGGYEVGPSPELMIAAAAQRTERIELCSGVISLPYHHPLMVADRITFLDHMTRGRIRIGVGPGALVADSQMMGMDYNLLRPRMEESLDAILELLETPGPVDRKTEWFSLEDARVQLGPYSYPGVPITVAAAMSPSGPKLAGKYGLGLLSIGGTSDKSFELLEQTWGITTHEANEHGRTVDRGDWAIVGNIHIADTFEQAVEDTRYGLRDFMDYRHVVTPMKMIEPGEEVAHEELVRRVNESGYGCIGDANDAIDYIQKIIDRTGGFGTFLATAHDWADTEATSRMYRILMRDVMPRFTGACEPLLNSYHWTQARKDGFSERFATGISQATQDYERVKSAR</sequence>
<dbReference type="AlphaFoldDB" id="A0A059MVB6"/>
<organism evidence="7 9">
    <name type="scientific">Rhodococcus aetherivorans</name>
    <dbReference type="NCBI Taxonomy" id="191292"/>
    <lineage>
        <taxon>Bacteria</taxon>
        <taxon>Bacillati</taxon>
        <taxon>Actinomycetota</taxon>
        <taxon>Actinomycetes</taxon>
        <taxon>Mycobacteriales</taxon>
        <taxon>Nocardiaceae</taxon>
        <taxon>Rhodococcus</taxon>
    </lineage>
</organism>
<reference evidence="6" key="2">
    <citation type="submission" date="2019-10" db="EMBL/GenBank/DDBJ databases">
        <title>Draft genome sequence of Rhodococcus aetherivorans JCM 14343.</title>
        <authorList>
            <person name="Inoue D."/>
            <person name="Nakazawa M."/>
            <person name="Yamamoto N."/>
            <person name="Sei K."/>
            <person name="Ike M."/>
        </authorList>
    </citation>
    <scope>NUCLEOTIDE SEQUENCE</scope>
    <source>
        <strain evidence="6">JCM 14343</strain>
    </source>
</reference>
<keyword evidence="4 6" id="KW-0503">Monooxygenase</keyword>
<name>A0A059MVB6_9NOCA</name>
<evidence type="ECO:0000256" key="2">
    <source>
        <dbReference type="ARBA" id="ARBA00022630"/>
    </source>
</evidence>